<name>A0AAN6GJI4_9BASI</name>
<sequence length="92" mass="10402">MSVIGLIAKWLSREQILKLERYEAESTRDSTKGKTSSGKRKRDSNDVKRGGPKSVKKTTVGQPQQKNKKVLQVRDAGHFTPTDHDDSDYEDL</sequence>
<reference evidence="2" key="1">
    <citation type="journal article" date="2023" name="PhytoFront">
        <title>Draft Genome Resources of Seven Strains of Tilletia horrida, Causal Agent of Kernel Smut of Rice.</title>
        <authorList>
            <person name="Khanal S."/>
            <person name="Antony Babu S."/>
            <person name="Zhou X.G."/>
        </authorList>
    </citation>
    <scope>NUCLEOTIDE SEQUENCE</scope>
    <source>
        <strain evidence="2">TX6</strain>
    </source>
</reference>
<dbReference type="AlphaFoldDB" id="A0AAN6GJI4"/>
<evidence type="ECO:0000313" key="3">
    <source>
        <dbReference type="Proteomes" id="UP001176517"/>
    </source>
</evidence>
<feature type="compositionally biased region" description="Basic and acidic residues" evidence="1">
    <location>
        <begin position="21"/>
        <end position="32"/>
    </location>
</feature>
<evidence type="ECO:0000313" key="2">
    <source>
        <dbReference type="EMBL" id="KAK0544345.1"/>
    </source>
</evidence>
<dbReference type="Proteomes" id="UP001176517">
    <property type="component" value="Unassembled WGS sequence"/>
</dbReference>
<proteinExistence type="predicted"/>
<evidence type="ECO:0000256" key="1">
    <source>
        <dbReference type="SAM" id="MobiDB-lite"/>
    </source>
</evidence>
<feature type="region of interest" description="Disordered" evidence="1">
    <location>
        <begin position="21"/>
        <end position="92"/>
    </location>
</feature>
<gene>
    <name evidence="2" type="ORF">OC846_006105</name>
</gene>
<feature type="compositionally biased region" description="Basic and acidic residues" evidence="1">
    <location>
        <begin position="75"/>
        <end position="84"/>
    </location>
</feature>
<accession>A0AAN6GJI4</accession>
<organism evidence="2 3">
    <name type="scientific">Tilletia horrida</name>
    <dbReference type="NCBI Taxonomy" id="155126"/>
    <lineage>
        <taxon>Eukaryota</taxon>
        <taxon>Fungi</taxon>
        <taxon>Dikarya</taxon>
        <taxon>Basidiomycota</taxon>
        <taxon>Ustilaginomycotina</taxon>
        <taxon>Exobasidiomycetes</taxon>
        <taxon>Tilletiales</taxon>
        <taxon>Tilletiaceae</taxon>
        <taxon>Tilletia</taxon>
    </lineage>
</organism>
<protein>
    <submittedName>
        <fullName evidence="2">Uncharacterized protein</fullName>
    </submittedName>
</protein>
<dbReference type="EMBL" id="JAPDMZ010000288">
    <property type="protein sequence ID" value="KAK0544345.1"/>
    <property type="molecule type" value="Genomic_DNA"/>
</dbReference>
<keyword evidence="3" id="KW-1185">Reference proteome</keyword>
<comment type="caution">
    <text evidence="2">The sequence shown here is derived from an EMBL/GenBank/DDBJ whole genome shotgun (WGS) entry which is preliminary data.</text>
</comment>